<dbReference type="InterPro" id="IPR045864">
    <property type="entry name" value="aa-tRNA-synth_II/BPL/LPL"/>
</dbReference>
<dbReference type="InterPro" id="IPR018164">
    <property type="entry name" value="Ala-tRNA-synth_IIc_N"/>
</dbReference>
<dbReference type="EC" id="6.1.1.7" evidence="2"/>
<dbReference type="GO" id="GO:0002161">
    <property type="term" value="F:aminoacyl-tRNA deacylase activity"/>
    <property type="evidence" value="ECO:0007669"/>
    <property type="project" value="TreeGrafter"/>
</dbReference>
<dbReference type="InterPro" id="IPR018165">
    <property type="entry name" value="Ala-tRNA-synth_IIc_core"/>
</dbReference>
<reference evidence="11" key="1">
    <citation type="journal article" date="2014" name="Front. Microbiol.">
        <title>High frequency of phylogenetically diverse reductive dehalogenase-homologous genes in deep subseafloor sedimentary metagenomes.</title>
        <authorList>
            <person name="Kawai M."/>
            <person name="Futagami T."/>
            <person name="Toyoda A."/>
            <person name="Takaki Y."/>
            <person name="Nishi S."/>
            <person name="Hori S."/>
            <person name="Arai W."/>
            <person name="Tsubouchi T."/>
            <person name="Morono Y."/>
            <person name="Uchiyama I."/>
            <person name="Ito T."/>
            <person name="Fujiyama A."/>
            <person name="Inagaki F."/>
            <person name="Takami H."/>
        </authorList>
    </citation>
    <scope>NUCLEOTIDE SEQUENCE</scope>
    <source>
        <strain evidence="11">Expedition CK06-06</strain>
    </source>
</reference>
<keyword evidence="6" id="KW-0067">ATP-binding</keyword>
<keyword evidence="3" id="KW-0820">tRNA-binding</keyword>
<feature type="non-terminal residue" evidence="11">
    <location>
        <position position="1"/>
    </location>
</feature>
<keyword evidence="5" id="KW-0547">Nucleotide-binding</keyword>
<dbReference type="PROSITE" id="PS50860">
    <property type="entry name" value="AA_TRNA_LIGASE_II_ALA"/>
    <property type="match status" value="1"/>
</dbReference>
<protein>
    <recommendedName>
        <fullName evidence="2">alanine--tRNA ligase</fullName>
        <ecNumber evidence="2">6.1.1.7</ecNumber>
    </recommendedName>
</protein>
<gene>
    <name evidence="11" type="ORF">S03H2_02191</name>
</gene>
<comment type="similarity">
    <text evidence="1">Belongs to the class-II aminoacyl-tRNA synthetase family.</text>
</comment>
<evidence type="ECO:0000259" key="10">
    <source>
        <dbReference type="PROSITE" id="PS50860"/>
    </source>
</evidence>
<dbReference type="GO" id="GO:0006419">
    <property type="term" value="P:alanyl-tRNA aminoacylation"/>
    <property type="evidence" value="ECO:0007669"/>
    <property type="project" value="InterPro"/>
</dbReference>
<evidence type="ECO:0000256" key="7">
    <source>
        <dbReference type="ARBA" id="ARBA00022884"/>
    </source>
</evidence>
<dbReference type="GO" id="GO:0004813">
    <property type="term" value="F:alanine-tRNA ligase activity"/>
    <property type="evidence" value="ECO:0007669"/>
    <property type="project" value="UniProtKB-EC"/>
</dbReference>
<keyword evidence="9" id="KW-0030">Aminoacyl-tRNA synthetase</keyword>
<accession>X1F3W3</accession>
<dbReference type="GO" id="GO:0005524">
    <property type="term" value="F:ATP binding"/>
    <property type="evidence" value="ECO:0007669"/>
    <property type="project" value="UniProtKB-KW"/>
</dbReference>
<evidence type="ECO:0000256" key="5">
    <source>
        <dbReference type="ARBA" id="ARBA00022741"/>
    </source>
</evidence>
<evidence type="ECO:0000256" key="2">
    <source>
        <dbReference type="ARBA" id="ARBA00013168"/>
    </source>
</evidence>
<evidence type="ECO:0000256" key="3">
    <source>
        <dbReference type="ARBA" id="ARBA00022555"/>
    </source>
</evidence>
<dbReference type="SUPFAM" id="SSF55681">
    <property type="entry name" value="Class II aaRS and biotin synthetases"/>
    <property type="match status" value="1"/>
</dbReference>
<evidence type="ECO:0000256" key="9">
    <source>
        <dbReference type="ARBA" id="ARBA00023146"/>
    </source>
</evidence>
<evidence type="ECO:0000256" key="1">
    <source>
        <dbReference type="ARBA" id="ARBA00008226"/>
    </source>
</evidence>
<keyword evidence="4" id="KW-0436">Ligase</keyword>
<dbReference type="PANTHER" id="PTHR11777">
    <property type="entry name" value="ALANYL-TRNA SYNTHETASE"/>
    <property type="match status" value="1"/>
</dbReference>
<dbReference type="PANTHER" id="PTHR11777:SF9">
    <property type="entry name" value="ALANINE--TRNA LIGASE, CYTOPLASMIC"/>
    <property type="match status" value="1"/>
</dbReference>
<dbReference type="AlphaFoldDB" id="X1F3W3"/>
<keyword evidence="7" id="KW-0694">RNA-binding</keyword>
<dbReference type="Gene3D" id="3.30.930.10">
    <property type="entry name" value="Bira Bifunctional Protein, Domain 2"/>
    <property type="match status" value="1"/>
</dbReference>
<keyword evidence="8" id="KW-0648">Protein biosynthesis</keyword>
<dbReference type="InterPro" id="IPR050058">
    <property type="entry name" value="Ala-tRNA_ligase"/>
</dbReference>
<dbReference type="Pfam" id="PF01411">
    <property type="entry name" value="tRNA-synt_2c"/>
    <property type="match status" value="1"/>
</dbReference>
<evidence type="ECO:0000256" key="4">
    <source>
        <dbReference type="ARBA" id="ARBA00022598"/>
    </source>
</evidence>
<comment type="caution">
    <text evidence="11">The sequence shown here is derived from an EMBL/GenBank/DDBJ whole genome shotgun (WGS) entry which is preliminary data.</text>
</comment>
<evidence type="ECO:0000256" key="8">
    <source>
        <dbReference type="ARBA" id="ARBA00022917"/>
    </source>
</evidence>
<evidence type="ECO:0000256" key="6">
    <source>
        <dbReference type="ARBA" id="ARBA00022840"/>
    </source>
</evidence>
<name>X1F3W3_9ZZZZ</name>
<dbReference type="GO" id="GO:0000049">
    <property type="term" value="F:tRNA binding"/>
    <property type="evidence" value="ECO:0007669"/>
    <property type="project" value="UniProtKB-KW"/>
</dbReference>
<feature type="domain" description="Alanyl-transfer RNA synthetases family profile" evidence="10">
    <location>
        <begin position="20"/>
        <end position="163"/>
    </location>
</feature>
<sequence>GDPVCFGGFQVAGKPLTHKLSYIGVWNKIVEILEPRGYKPIKRYPCVARWNPTSEFTIASISAFQPYVISGEVEPPAKKLIIPQFCLRFNDIENVGITGSHNTGFVMIGQHFFGTPQEWNQGTLFIDIHDFITIGVGLSKEEITIHEDSWAGGGSFGCSLECGNSVPSIAA</sequence>
<organism evidence="11">
    <name type="scientific">marine sediment metagenome</name>
    <dbReference type="NCBI Taxonomy" id="412755"/>
    <lineage>
        <taxon>unclassified sequences</taxon>
        <taxon>metagenomes</taxon>
        <taxon>ecological metagenomes</taxon>
    </lineage>
</organism>
<evidence type="ECO:0000313" key="11">
    <source>
        <dbReference type="EMBL" id="GAH24054.1"/>
    </source>
</evidence>
<proteinExistence type="inferred from homology"/>
<dbReference type="EMBL" id="BARU01000711">
    <property type="protein sequence ID" value="GAH24054.1"/>
    <property type="molecule type" value="Genomic_DNA"/>
</dbReference>